<dbReference type="Proteomes" id="UP000887565">
    <property type="component" value="Unplaced"/>
</dbReference>
<evidence type="ECO:0000313" key="3">
    <source>
        <dbReference type="WBParaSite" id="nRc.2.0.1.t23669-RA"/>
    </source>
</evidence>
<reference evidence="3" key="1">
    <citation type="submission" date="2022-11" db="UniProtKB">
        <authorList>
            <consortium name="WormBaseParasite"/>
        </authorList>
    </citation>
    <scope>IDENTIFICATION</scope>
</reference>
<feature type="region of interest" description="Disordered" evidence="1">
    <location>
        <begin position="20"/>
        <end position="52"/>
    </location>
</feature>
<evidence type="ECO:0000256" key="1">
    <source>
        <dbReference type="SAM" id="MobiDB-lite"/>
    </source>
</evidence>
<proteinExistence type="predicted"/>
<evidence type="ECO:0000313" key="2">
    <source>
        <dbReference type="Proteomes" id="UP000887565"/>
    </source>
</evidence>
<feature type="compositionally biased region" description="Polar residues" evidence="1">
    <location>
        <begin position="98"/>
        <end position="110"/>
    </location>
</feature>
<protein>
    <submittedName>
        <fullName evidence="3">Uncharacterized protein</fullName>
    </submittedName>
</protein>
<dbReference type="AlphaFoldDB" id="A0A915JB10"/>
<feature type="region of interest" description="Disordered" evidence="1">
    <location>
        <begin position="98"/>
        <end position="119"/>
    </location>
</feature>
<name>A0A915JB10_ROMCU</name>
<dbReference type="WBParaSite" id="nRc.2.0.1.t23669-RA">
    <property type="protein sequence ID" value="nRc.2.0.1.t23669-RA"/>
    <property type="gene ID" value="nRc.2.0.1.g23669"/>
</dbReference>
<accession>A0A915JB10</accession>
<organism evidence="2 3">
    <name type="scientific">Romanomermis culicivorax</name>
    <name type="common">Nematode worm</name>
    <dbReference type="NCBI Taxonomy" id="13658"/>
    <lineage>
        <taxon>Eukaryota</taxon>
        <taxon>Metazoa</taxon>
        <taxon>Ecdysozoa</taxon>
        <taxon>Nematoda</taxon>
        <taxon>Enoplea</taxon>
        <taxon>Dorylaimia</taxon>
        <taxon>Mermithida</taxon>
        <taxon>Mermithoidea</taxon>
        <taxon>Mermithidae</taxon>
        <taxon>Romanomermis</taxon>
    </lineage>
</organism>
<sequence>MPKYNIPRVNIYCYSHSRGNAGSVEEDNGSDHRPLSVENGGGIPTPSTAVEKEDNNAISSLSQDYSFKKLSSIGLLKRGNLLQLSIMGLIRQLNNSEGPLSQAPACSQQALEDLLRDPV</sequence>
<keyword evidence="2" id="KW-1185">Reference proteome</keyword>